<comment type="caution">
    <text evidence="1">The sequence shown here is derived from an EMBL/GenBank/DDBJ whole genome shotgun (WGS) entry which is preliminary data.</text>
</comment>
<dbReference type="EMBL" id="MU273610">
    <property type="protein sequence ID" value="KAI0030680.1"/>
    <property type="molecule type" value="Genomic_DNA"/>
</dbReference>
<evidence type="ECO:0000313" key="1">
    <source>
        <dbReference type="EMBL" id="KAI0030680.1"/>
    </source>
</evidence>
<dbReference type="Proteomes" id="UP000814128">
    <property type="component" value="Unassembled WGS sequence"/>
</dbReference>
<accession>A0ACB8QGD3</accession>
<organism evidence="1 2">
    <name type="scientific">Vararia minispora EC-137</name>
    <dbReference type="NCBI Taxonomy" id="1314806"/>
    <lineage>
        <taxon>Eukaryota</taxon>
        <taxon>Fungi</taxon>
        <taxon>Dikarya</taxon>
        <taxon>Basidiomycota</taxon>
        <taxon>Agaricomycotina</taxon>
        <taxon>Agaricomycetes</taxon>
        <taxon>Russulales</taxon>
        <taxon>Lachnocladiaceae</taxon>
        <taxon>Vararia</taxon>
    </lineage>
</organism>
<proteinExistence type="predicted"/>
<gene>
    <name evidence="1" type="ORF">K488DRAFT_87543</name>
</gene>
<evidence type="ECO:0000313" key="2">
    <source>
        <dbReference type="Proteomes" id="UP000814128"/>
    </source>
</evidence>
<keyword evidence="2" id="KW-1185">Reference proteome</keyword>
<reference evidence="1" key="2">
    <citation type="journal article" date="2022" name="New Phytol.">
        <title>Evolutionary transition to the ectomycorrhizal habit in the genomes of a hyperdiverse lineage of mushroom-forming fungi.</title>
        <authorList>
            <person name="Looney B."/>
            <person name="Miyauchi S."/>
            <person name="Morin E."/>
            <person name="Drula E."/>
            <person name="Courty P.E."/>
            <person name="Kohler A."/>
            <person name="Kuo A."/>
            <person name="LaButti K."/>
            <person name="Pangilinan J."/>
            <person name="Lipzen A."/>
            <person name="Riley R."/>
            <person name="Andreopoulos W."/>
            <person name="He G."/>
            <person name="Johnson J."/>
            <person name="Nolan M."/>
            <person name="Tritt A."/>
            <person name="Barry K.W."/>
            <person name="Grigoriev I.V."/>
            <person name="Nagy L.G."/>
            <person name="Hibbett D."/>
            <person name="Henrissat B."/>
            <person name="Matheny P.B."/>
            <person name="Labbe J."/>
            <person name="Martin F.M."/>
        </authorList>
    </citation>
    <scope>NUCLEOTIDE SEQUENCE</scope>
    <source>
        <strain evidence="1">EC-137</strain>
    </source>
</reference>
<sequence length="467" mass="51031">MSSDGSIVSANVTMALREAASVVSHYTVRDAIPAFMLESITFGIASIALVLAGYTVLRWQHLSKKHILPYLSACLAYAAFATHWVLSLRFYKSLIHGLTFGQSPEDSLTAVADYLSLEFDCFVGEAVLFGALTSLVSLLLGLFLKGDNQIPRTRSSILPFSTVLIMYAMASLHWIFNAASWISICGAASPVSSGPCNWYGWYTGPPNRLAGFTLMVNIICSDAIVLWRACAVWLYKRHIVYTSAALIVLTTLSTATNWAMTFWSGGMNTSEPLSSIPGYTAVSASLLSNLFATCAIAFKAWMHRKYVQKSLAMGSPGLIAGNVLLIIIESGSLYMVLWIVYLMCTVSPRVLVLDNMTVFSYSVIQLIATYPTIIIILVFLEKRHHASRSIANTPSHVDIPPILTISTMIHPTHEKSIALRAPRDAEAGLPDDPECSSRASYSTEKLDDDVAVIHEIHETSRSSLDAL</sequence>
<protein>
    <submittedName>
        <fullName evidence="1">Uncharacterized protein</fullName>
    </submittedName>
</protein>
<reference evidence="1" key="1">
    <citation type="submission" date="2021-02" db="EMBL/GenBank/DDBJ databases">
        <authorList>
            <consortium name="DOE Joint Genome Institute"/>
            <person name="Ahrendt S."/>
            <person name="Looney B.P."/>
            <person name="Miyauchi S."/>
            <person name="Morin E."/>
            <person name="Drula E."/>
            <person name="Courty P.E."/>
            <person name="Chicoki N."/>
            <person name="Fauchery L."/>
            <person name="Kohler A."/>
            <person name="Kuo A."/>
            <person name="Labutti K."/>
            <person name="Pangilinan J."/>
            <person name="Lipzen A."/>
            <person name="Riley R."/>
            <person name="Andreopoulos W."/>
            <person name="He G."/>
            <person name="Johnson J."/>
            <person name="Barry K.W."/>
            <person name="Grigoriev I.V."/>
            <person name="Nagy L."/>
            <person name="Hibbett D."/>
            <person name="Henrissat B."/>
            <person name="Matheny P.B."/>
            <person name="Labbe J."/>
            <person name="Martin F."/>
        </authorList>
    </citation>
    <scope>NUCLEOTIDE SEQUENCE</scope>
    <source>
        <strain evidence="1">EC-137</strain>
    </source>
</reference>
<name>A0ACB8QGD3_9AGAM</name>